<dbReference type="RefSeq" id="WP_155173310.1">
    <property type="nucleotide sequence ID" value="NZ_BAAAFL010000012.1"/>
</dbReference>
<evidence type="ECO:0000313" key="2">
    <source>
        <dbReference type="Proteomes" id="UP000798808"/>
    </source>
</evidence>
<accession>A0ABW9RSN0</accession>
<reference evidence="1 2" key="1">
    <citation type="submission" date="2019-02" db="EMBL/GenBank/DDBJ databases">
        <authorList>
            <person name="Goldberg S.R."/>
            <person name="Haltli B.A."/>
            <person name="Correa H."/>
            <person name="Russell K.G."/>
        </authorList>
    </citation>
    <scope>NUCLEOTIDE SEQUENCE [LARGE SCALE GENOMIC DNA]</scope>
    <source>
        <strain evidence="1 2">JCM 16186</strain>
    </source>
</reference>
<proteinExistence type="predicted"/>
<keyword evidence="2" id="KW-1185">Reference proteome</keyword>
<dbReference type="EMBL" id="SMLW01000574">
    <property type="protein sequence ID" value="MTI26298.1"/>
    <property type="molecule type" value="Genomic_DNA"/>
</dbReference>
<name>A0ABW9RSN0_9BACT</name>
<evidence type="ECO:0000313" key="1">
    <source>
        <dbReference type="EMBL" id="MTI26298.1"/>
    </source>
</evidence>
<gene>
    <name evidence="1" type="ORF">E1163_15175</name>
</gene>
<dbReference type="Proteomes" id="UP000798808">
    <property type="component" value="Unassembled WGS sequence"/>
</dbReference>
<sequence>MKSERQLRLYMVINPVPFNSFEDHEAALFIHLHELVEQSIEQGEDPRAMIEDYLGITCPAGESPEDIAAFLTGTWAMEKAMWDLRDNWANLDPSLPEDSIMYGGLAREDALSIFQEVTLKSYLESLSTILDS</sequence>
<comment type="caution">
    <text evidence="1">The sequence shown here is derived from an EMBL/GenBank/DDBJ whole genome shotgun (WGS) entry which is preliminary data.</text>
</comment>
<organism evidence="1 2">
    <name type="scientific">Fulvivirga kasyanovii</name>
    <dbReference type="NCBI Taxonomy" id="396812"/>
    <lineage>
        <taxon>Bacteria</taxon>
        <taxon>Pseudomonadati</taxon>
        <taxon>Bacteroidota</taxon>
        <taxon>Cytophagia</taxon>
        <taxon>Cytophagales</taxon>
        <taxon>Fulvivirgaceae</taxon>
        <taxon>Fulvivirga</taxon>
    </lineage>
</organism>
<protein>
    <submittedName>
        <fullName evidence="1">Uncharacterized protein</fullName>
    </submittedName>
</protein>